<organism evidence="2 3">
    <name type="scientific">Actinoplanes octamycinicus</name>
    <dbReference type="NCBI Taxonomy" id="135948"/>
    <lineage>
        <taxon>Bacteria</taxon>
        <taxon>Bacillati</taxon>
        <taxon>Actinomycetota</taxon>
        <taxon>Actinomycetes</taxon>
        <taxon>Micromonosporales</taxon>
        <taxon>Micromonosporaceae</taxon>
        <taxon>Actinoplanes</taxon>
    </lineage>
</organism>
<keyword evidence="3" id="KW-1185">Reference proteome</keyword>
<proteinExistence type="predicted"/>
<dbReference type="PROSITE" id="PS51257">
    <property type="entry name" value="PROKAR_LIPOPROTEIN"/>
    <property type="match status" value="1"/>
</dbReference>
<accession>A0A7W7GW19</accession>
<reference evidence="2 3" key="1">
    <citation type="submission" date="2020-08" db="EMBL/GenBank/DDBJ databases">
        <title>Sequencing the genomes of 1000 actinobacteria strains.</title>
        <authorList>
            <person name="Klenk H.-P."/>
        </authorList>
    </citation>
    <scope>NUCLEOTIDE SEQUENCE [LARGE SCALE GENOMIC DNA]</scope>
    <source>
        <strain evidence="2 3">DSM 45809</strain>
    </source>
</reference>
<dbReference type="RefSeq" id="WP_185039872.1">
    <property type="nucleotide sequence ID" value="NZ_BAABFG010000005.1"/>
</dbReference>
<keyword evidence="2" id="KW-0449">Lipoprotein</keyword>
<evidence type="ECO:0000313" key="2">
    <source>
        <dbReference type="EMBL" id="MBB4739311.1"/>
    </source>
</evidence>
<comment type="caution">
    <text evidence="2">The sequence shown here is derived from an EMBL/GenBank/DDBJ whole genome shotgun (WGS) entry which is preliminary data.</text>
</comment>
<evidence type="ECO:0000313" key="3">
    <source>
        <dbReference type="Proteomes" id="UP000546162"/>
    </source>
</evidence>
<feature type="signal peptide" evidence="1">
    <location>
        <begin position="1"/>
        <end position="23"/>
    </location>
</feature>
<dbReference type="EMBL" id="JACHNB010000001">
    <property type="protein sequence ID" value="MBB4739311.1"/>
    <property type="molecule type" value="Genomic_DNA"/>
</dbReference>
<protein>
    <submittedName>
        <fullName evidence="2">Putative small lipoprotein YifL</fullName>
    </submittedName>
</protein>
<name>A0A7W7GW19_9ACTN</name>
<evidence type="ECO:0000256" key="1">
    <source>
        <dbReference type="SAM" id="SignalP"/>
    </source>
</evidence>
<feature type="chain" id="PRO_5039457553" evidence="1">
    <location>
        <begin position="24"/>
        <end position="259"/>
    </location>
</feature>
<keyword evidence="1" id="KW-0732">Signal</keyword>
<gene>
    <name evidence="2" type="ORF">BJY16_002770</name>
</gene>
<dbReference type="Proteomes" id="UP000546162">
    <property type="component" value="Unassembled WGS sequence"/>
</dbReference>
<sequence>MTVLTKRLAAVAALLILAGCGQTGEAEKPAPPTPAEILKKAVPTTAADVFHYAISGGEQSASGVVDSAKKTMTTDFSEKIPDAGFTLTMKFLVVDADSWAKISFGSAPAELGLPKLPKKWMKLDTKKLGADAEKDLIYAGQTDPGFVSTLVEASTGLTEKSPGHFAGTVDLTEATEAEIVEAETLTALGEKAKAVPFEATVDAKGRISTATVRVPAAGKAKAITYRVTYDQYGTAETPAAPTGSAQVDAPKAAYDLLNS</sequence>
<dbReference type="AlphaFoldDB" id="A0A7W7GW19"/>